<keyword evidence="1" id="KW-0677">Repeat</keyword>
<feature type="compositionally biased region" description="Basic and acidic residues" evidence="4">
    <location>
        <begin position="876"/>
        <end position="892"/>
    </location>
</feature>
<feature type="region of interest" description="Disordered" evidence="4">
    <location>
        <begin position="737"/>
        <end position="825"/>
    </location>
</feature>
<dbReference type="PROSITE" id="PS50005">
    <property type="entry name" value="TPR"/>
    <property type="match status" value="2"/>
</dbReference>
<feature type="region of interest" description="Disordered" evidence="4">
    <location>
        <begin position="689"/>
        <end position="712"/>
    </location>
</feature>
<dbReference type="SUPFAM" id="SSF48452">
    <property type="entry name" value="TPR-like"/>
    <property type="match status" value="2"/>
</dbReference>
<name>A0AAD1XBB0_EUPCR</name>
<feature type="region of interest" description="Disordered" evidence="4">
    <location>
        <begin position="874"/>
        <end position="917"/>
    </location>
</feature>
<organism evidence="5 6">
    <name type="scientific">Euplotes crassus</name>
    <dbReference type="NCBI Taxonomy" id="5936"/>
    <lineage>
        <taxon>Eukaryota</taxon>
        <taxon>Sar</taxon>
        <taxon>Alveolata</taxon>
        <taxon>Ciliophora</taxon>
        <taxon>Intramacronucleata</taxon>
        <taxon>Spirotrichea</taxon>
        <taxon>Hypotrichia</taxon>
        <taxon>Euplotida</taxon>
        <taxon>Euplotidae</taxon>
        <taxon>Moneuplotes</taxon>
    </lineage>
</organism>
<keyword evidence="2 3" id="KW-0802">TPR repeat</keyword>
<comment type="caution">
    <text evidence="5">The sequence shown here is derived from an EMBL/GenBank/DDBJ whole genome shotgun (WGS) entry which is preliminary data.</text>
</comment>
<dbReference type="AlphaFoldDB" id="A0AAD1XBB0"/>
<feature type="repeat" description="TPR" evidence="3">
    <location>
        <begin position="417"/>
        <end position="450"/>
    </location>
</feature>
<evidence type="ECO:0000313" key="6">
    <source>
        <dbReference type="Proteomes" id="UP001295684"/>
    </source>
</evidence>
<dbReference type="Proteomes" id="UP001295684">
    <property type="component" value="Unassembled WGS sequence"/>
</dbReference>
<dbReference type="InterPro" id="IPR019734">
    <property type="entry name" value="TPR_rpt"/>
</dbReference>
<feature type="compositionally biased region" description="Polar residues" evidence="4">
    <location>
        <begin position="894"/>
        <end position="908"/>
    </location>
</feature>
<feature type="compositionally biased region" description="Polar residues" evidence="4">
    <location>
        <begin position="795"/>
        <end position="812"/>
    </location>
</feature>
<evidence type="ECO:0000256" key="2">
    <source>
        <dbReference type="ARBA" id="ARBA00022803"/>
    </source>
</evidence>
<dbReference type="Pfam" id="PF13181">
    <property type="entry name" value="TPR_8"/>
    <property type="match status" value="2"/>
</dbReference>
<dbReference type="InterPro" id="IPR011990">
    <property type="entry name" value="TPR-like_helical_dom_sf"/>
</dbReference>
<evidence type="ECO:0008006" key="7">
    <source>
        <dbReference type="Google" id="ProtNLM"/>
    </source>
</evidence>
<evidence type="ECO:0000313" key="5">
    <source>
        <dbReference type="EMBL" id="CAI2370014.1"/>
    </source>
</evidence>
<evidence type="ECO:0000256" key="4">
    <source>
        <dbReference type="SAM" id="MobiDB-lite"/>
    </source>
</evidence>
<gene>
    <name evidence="5" type="ORF">ECRASSUSDP1_LOCUS11321</name>
</gene>
<dbReference type="PANTHER" id="PTHR45586">
    <property type="entry name" value="TPR REPEAT-CONTAINING PROTEIN PA4667"/>
    <property type="match status" value="1"/>
</dbReference>
<keyword evidence="6" id="KW-1185">Reference proteome</keyword>
<dbReference type="Pfam" id="PF13432">
    <property type="entry name" value="TPR_16"/>
    <property type="match status" value="2"/>
</dbReference>
<dbReference type="SMART" id="SM00028">
    <property type="entry name" value="TPR"/>
    <property type="match status" value="5"/>
</dbReference>
<sequence>MNPNPYHPFNRSNSIYASGDYSQINPFAPTVRPKNSEEKIAAKPYVQYTKSMRSQDNFVMRSLDNGGMQPNFFCCNNLMTGSNTFNNNFLPNMNIMQKSNDFGMINDSIEHLDKAKKRTSKKGMNNLAPLNSNSEVLNKEVANQIPRGENLANNQPKFSTLLSKPRMRYTQMNSKSADFNDFILSRSGQFNSWMMSGRNFPTNMNFGDRASEVSYGRRNSGDVQPPSTFETKKTILNNTLAEIEPADRASGLGDFGNAQGSNFFSEKLESLEKYPFSFEDLQSFPIPPIPKEYKPYNKLYAPSKYDEFIEKLLKEADSLISNEQIERAKVLYLQVIKLDPYMGDIWRILGMIYYNEGKYLEAFNCFHGYVFHRDTEEEDPAFWLQMCDVYRKIELYDHSTTVLNSILSMKCDKQIILKTYYTLGAIYCEIYELEKAIEALKKALKVDNISKPAAFKIWLMMGQIEEEKSSYGNAIECYKEALTLEVNNRNAYAYLAWCCFKIKDTKQCNEYIQALNGSISGTIDEEALVCRYIQARNFAESYSTHNSCKVLKDCVSNDPRNPAFLCSLSVVLFETNEVEEALTYAKRAVEEDESIPEILFNYSVLLERISREQEAVQYYEKLERFLKFEDFAKSRLEIIREGKEKLPENSLRERVVHLNHPTNIMKEGLKIYKKKVSQSSKQIKQQFNTLSTKKMSHQSKSPDRTVRFDNIASSRGSIDSERKVDYPLSLFGKSFKHKAKKSQEIQEDLSASSKPNDKMSFIEKMRSTERNKIKNNPPPSIFNFKPRPKCRKNSSKGSPNKTFQGFDSTNKGGNPKTESEISFGQNNMKSNDFLTMVTTYLERHDPSKKRENTQEKTKEFESLMMDLQKLCSGYNHNKEDDTKPKGTLDMTKKITPTFQTKSLDNNHSGDFGAPKDS</sequence>
<feature type="compositionally biased region" description="Basic and acidic residues" evidence="4">
    <location>
        <begin position="755"/>
        <end position="772"/>
    </location>
</feature>
<feature type="repeat" description="TPR" evidence="3">
    <location>
        <begin position="455"/>
        <end position="488"/>
    </location>
</feature>
<evidence type="ECO:0000256" key="1">
    <source>
        <dbReference type="ARBA" id="ARBA00022737"/>
    </source>
</evidence>
<proteinExistence type="predicted"/>
<protein>
    <recommendedName>
        <fullName evidence="7">TPR-like protein</fullName>
    </recommendedName>
</protein>
<dbReference type="PANTHER" id="PTHR45586:SF1">
    <property type="entry name" value="LIPOPOLYSACCHARIDE ASSEMBLY PROTEIN B"/>
    <property type="match status" value="1"/>
</dbReference>
<dbReference type="EMBL" id="CAMPGE010011174">
    <property type="protein sequence ID" value="CAI2370014.1"/>
    <property type="molecule type" value="Genomic_DNA"/>
</dbReference>
<accession>A0AAD1XBB0</accession>
<evidence type="ECO:0000256" key="3">
    <source>
        <dbReference type="PROSITE-ProRule" id="PRU00339"/>
    </source>
</evidence>
<reference evidence="5" key="1">
    <citation type="submission" date="2023-07" db="EMBL/GenBank/DDBJ databases">
        <authorList>
            <consortium name="AG Swart"/>
            <person name="Singh M."/>
            <person name="Singh A."/>
            <person name="Seah K."/>
            <person name="Emmerich C."/>
        </authorList>
    </citation>
    <scope>NUCLEOTIDE SEQUENCE</scope>
    <source>
        <strain evidence="5">DP1</strain>
    </source>
</reference>
<dbReference type="InterPro" id="IPR051012">
    <property type="entry name" value="CellSynth/LPSAsmb/PSIAsmb"/>
</dbReference>
<dbReference type="Gene3D" id="1.25.40.10">
    <property type="entry name" value="Tetratricopeptide repeat domain"/>
    <property type="match status" value="3"/>
</dbReference>